<evidence type="ECO:0000256" key="1">
    <source>
        <dbReference type="ARBA" id="ARBA00004173"/>
    </source>
</evidence>
<dbReference type="NCBIfam" id="TIGR00233">
    <property type="entry name" value="trpS"/>
    <property type="match status" value="1"/>
</dbReference>
<evidence type="ECO:0000256" key="7">
    <source>
        <dbReference type="ARBA" id="ARBA00022917"/>
    </source>
</evidence>
<dbReference type="eggNOG" id="KOG2713">
    <property type="taxonomic scope" value="Eukaryota"/>
</dbReference>
<reference evidence="11" key="2">
    <citation type="submission" date="2015-06" db="UniProtKB">
        <authorList>
            <consortium name="EnsemblMetazoa"/>
        </authorList>
    </citation>
    <scope>IDENTIFICATION</scope>
</reference>
<dbReference type="KEGG" id="tut:107363765"/>
<dbReference type="EC" id="6.1.1.2" evidence="3"/>
<evidence type="ECO:0000256" key="6">
    <source>
        <dbReference type="ARBA" id="ARBA00022840"/>
    </source>
</evidence>
<accession>T1KFI3</accession>
<dbReference type="OMA" id="GWGQFKP"/>
<dbReference type="EMBL" id="CAEY01000037">
    <property type="status" value="NOT_ANNOTATED_CDS"/>
    <property type="molecule type" value="Genomic_DNA"/>
</dbReference>
<evidence type="ECO:0000256" key="3">
    <source>
        <dbReference type="ARBA" id="ARBA00013161"/>
    </source>
</evidence>
<evidence type="ECO:0000256" key="5">
    <source>
        <dbReference type="ARBA" id="ARBA00022741"/>
    </source>
</evidence>
<evidence type="ECO:0000313" key="12">
    <source>
        <dbReference type="Proteomes" id="UP000015104"/>
    </source>
</evidence>
<dbReference type="FunFam" id="1.10.240.10:FF:000002">
    <property type="entry name" value="Tryptophan--tRNA ligase"/>
    <property type="match status" value="1"/>
</dbReference>
<dbReference type="GO" id="GO:0005759">
    <property type="term" value="C:mitochondrial matrix"/>
    <property type="evidence" value="ECO:0007669"/>
    <property type="project" value="TreeGrafter"/>
</dbReference>
<name>T1KFI3_TETUR</name>
<dbReference type="PANTHER" id="PTHR43766:SF1">
    <property type="entry name" value="TRYPTOPHAN--TRNA LIGASE, MITOCHONDRIAL"/>
    <property type="match status" value="1"/>
</dbReference>
<keyword evidence="8 10" id="KW-0030">Aminoacyl-tRNA synthetase</keyword>
<dbReference type="InterPro" id="IPR002306">
    <property type="entry name" value="Trp-tRNA-ligase"/>
</dbReference>
<evidence type="ECO:0000256" key="10">
    <source>
        <dbReference type="RuleBase" id="RU363036"/>
    </source>
</evidence>
<dbReference type="PRINTS" id="PR01039">
    <property type="entry name" value="TRNASYNTHTRP"/>
</dbReference>
<dbReference type="HOGENOM" id="CLU_029244_1_1_1"/>
<dbReference type="Proteomes" id="UP000015104">
    <property type="component" value="Unassembled WGS sequence"/>
</dbReference>
<dbReference type="GO" id="GO:0070183">
    <property type="term" value="P:mitochondrial tryptophanyl-tRNA aminoacylation"/>
    <property type="evidence" value="ECO:0007669"/>
    <property type="project" value="TreeGrafter"/>
</dbReference>
<keyword evidence="6 10" id="KW-0067">ATP-binding</keyword>
<dbReference type="CDD" id="cd00806">
    <property type="entry name" value="TrpRS_core"/>
    <property type="match status" value="1"/>
</dbReference>
<organism evidence="11 12">
    <name type="scientific">Tetranychus urticae</name>
    <name type="common">Two-spotted spider mite</name>
    <dbReference type="NCBI Taxonomy" id="32264"/>
    <lineage>
        <taxon>Eukaryota</taxon>
        <taxon>Metazoa</taxon>
        <taxon>Ecdysozoa</taxon>
        <taxon>Arthropoda</taxon>
        <taxon>Chelicerata</taxon>
        <taxon>Arachnida</taxon>
        <taxon>Acari</taxon>
        <taxon>Acariformes</taxon>
        <taxon>Trombidiformes</taxon>
        <taxon>Prostigmata</taxon>
        <taxon>Eleutherengona</taxon>
        <taxon>Raphignathae</taxon>
        <taxon>Tetranychoidea</taxon>
        <taxon>Tetranychidae</taxon>
        <taxon>Tetranychus</taxon>
    </lineage>
</organism>
<keyword evidence="4 10" id="KW-0436">Ligase</keyword>
<dbReference type="AlphaFoldDB" id="T1KFI3"/>
<keyword evidence="5 10" id="KW-0547">Nucleotide-binding</keyword>
<dbReference type="PANTHER" id="PTHR43766">
    <property type="entry name" value="TRYPTOPHAN--TRNA LIGASE, MITOCHONDRIAL"/>
    <property type="match status" value="1"/>
</dbReference>
<dbReference type="SUPFAM" id="SSF52374">
    <property type="entry name" value="Nucleotidylyl transferase"/>
    <property type="match status" value="1"/>
</dbReference>
<protein>
    <recommendedName>
        <fullName evidence="3">tryptophan--tRNA ligase</fullName>
        <ecNumber evidence="3">6.1.1.2</ecNumber>
    </recommendedName>
    <alternativeName>
        <fullName evidence="9">Tryptophanyl-tRNA synthetase</fullName>
    </alternativeName>
</protein>
<dbReference type="STRING" id="32264.T1KFI3"/>
<dbReference type="InterPro" id="IPR001412">
    <property type="entry name" value="aa-tRNA-synth_I_CS"/>
</dbReference>
<dbReference type="Pfam" id="PF00579">
    <property type="entry name" value="tRNA-synt_1b"/>
    <property type="match status" value="1"/>
</dbReference>
<dbReference type="OrthoDB" id="15808at2759"/>
<evidence type="ECO:0000256" key="9">
    <source>
        <dbReference type="ARBA" id="ARBA00030268"/>
    </source>
</evidence>
<dbReference type="Gene3D" id="1.10.240.10">
    <property type="entry name" value="Tyrosyl-Transfer RNA Synthetase"/>
    <property type="match status" value="1"/>
</dbReference>
<keyword evidence="12" id="KW-1185">Reference proteome</keyword>
<evidence type="ECO:0000256" key="2">
    <source>
        <dbReference type="ARBA" id="ARBA00005594"/>
    </source>
</evidence>
<evidence type="ECO:0000256" key="8">
    <source>
        <dbReference type="ARBA" id="ARBA00023146"/>
    </source>
</evidence>
<dbReference type="GO" id="GO:0005524">
    <property type="term" value="F:ATP binding"/>
    <property type="evidence" value="ECO:0007669"/>
    <property type="project" value="UniProtKB-KW"/>
</dbReference>
<dbReference type="InterPro" id="IPR014729">
    <property type="entry name" value="Rossmann-like_a/b/a_fold"/>
</dbReference>
<dbReference type="GO" id="GO:0004830">
    <property type="term" value="F:tryptophan-tRNA ligase activity"/>
    <property type="evidence" value="ECO:0007669"/>
    <property type="project" value="UniProtKB-EC"/>
</dbReference>
<gene>
    <name evidence="11" type="primary">107363765</name>
</gene>
<evidence type="ECO:0000313" key="11">
    <source>
        <dbReference type="EnsemblMetazoa" id="tetur10g03220.1"/>
    </source>
</evidence>
<dbReference type="Gene3D" id="3.40.50.620">
    <property type="entry name" value="HUPs"/>
    <property type="match status" value="1"/>
</dbReference>
<comment type="subcellular location">
    <subcellularLocation>
        <location evidence="1">Mitochondrion</location>
    </subcellularLocation>
</comment>
<dbReference type="EnsemblMetazoa" id="tetur10g03220.1">
    <property type="protein sequence ID" value="tetur10g03220.1"/>
    <property type="gene ID" value="tetur10g03220"/>
</dbReference>
<reference evidence="12" key="1">
    <citation type="submission" date="2011-08" db="EMBL/GenBank/DDBJ databases">
        <authorList>
            <person name="Rombauts S."/>
        </authorList>
    </citation>
    <scope>NUCLEOTIDE SEQUENCE</scope>
    <source>
        <strain evidence="12">London</strain>
    </source>
</reference>
<dbReference type="InterPro" id="IPR002305">
    <property type="entry name" value="aa-tRNA-synth_Ic"/>
</dbReference>
<evidence type="ECO:0000256" key="4">
    <source>
        <dbReference type="ARBA" id="ARBA00022598"/>
    </source>
</evidence>
<keyword evidence="7 10" id="KW-0648">Protein biosynthesis</keyword>
<comment type="similarity">
    <text evidence="2 10">Belongs to the class-I aminoacyl-tRNA synthetase family.</text>
</comment>
<dbReference type="PROSITE" id="PS00178">
    <property type="entry name" value="AA_TRNA_LIGASE_I"/>
    <property type="match status" value="1"/>
</dbReference>
<sequence length="361" mass="41085">MFDRLCSRLIISNRFKLVKHFRFYSEEKVNTVVSAIQPTGPVHLGNYFGAIKIWLDLQNDPSRQCIFNIADLHSITLPHDPISLKNNIITLAATLLASGIDAEKCTFFQQSRIYHHTQLTWILLSLLSFGRLSHLPQYKEKSTNLKEIPLTLLLYPVLQASDIILYKGNEVPVGNDQLPHLHVARDLVEKFNRIYGFVFPEPKPLMSDDAFACKVRSLRKPEKKMSKSEATPKGRIDITDPPEVIRERIMKAVTDCHSNISYDFDGRPGVSNLISIHKLCSGLSIDQICSEARSLTTEQYKSMLADLVIEYFKPIRFKYLDLLKNVDYISAILNKGSTKAEMIAENTMSQVNSRIGLIPYK</sequence>
<proteinExistence type="inferred from homology"/>
<dbReference type="InterPro" id="IPR050203">
    <property type="entry name" value="Trp-tRNA_synthetase"/>
</dbReference>